<dbReference type="STRING" id="12957.A0A158P1L7"/>
<comment type="similarity">
    <text evidence="7">Belongs to the peptidase S1 family. CLIP subfamily.</text>
</comment>
<dbReference type="Gene3D" id="2.40.10.10">
    <property type="entry name" value="Trypsin-like serine proteases"/>
    <property type="match status" value="2"/>
</dbReference>
<dbReference type="SMART" id="SM00020">
    <property type="entry name" value="Tryp_SPc"/>
    <property type="match status" value="1"/>
</dbReference>
<dbReference type="Pfam" id="PF00089">
    <property type="entry name" value="Trypsin"/>
    <property type="match status" value="1"/>
</dbReference>
<dbReference type="InterPro" id="IPR001314">
    <property type="entry name" value="Peptidase_S1A"/>
</dbReference>
<dbReference type="InterPro" id="IPR050127">
    <property type="entry name" value="Serine_Proteases_S1"/>
</dbReference>
<dbReference type="GO" id="GO:0006508">
    <property type="term" value="P:proteolysis"/>
    <property type="evidence" value="ECO:0007669"/>
    <property type="project" value="UniProtKB-KW"/>
</dbReference>
<evidence type="ECO:0000313" key="11">
    <source>
        <dbReference type="Proteomes" id="UP000005205"/>
    </source>
</evidence>
<dbReference type="EMBL" id="ADTU01006539">
    <property type="status" value="NOT_ANNOTATED_CDS"/>
    <property type="molecule type" value="Genomic_DNA"/>
</dbReference>
<dbReference type="KEGG" id="acep:105627002"/>
<dbReference type="PANTHER" id="PTHR24264">
    <property type="entry name" value="TRYPSIN-RELATED"/>
    <property type="match status" value="1"/>
</dbReference>
<evidence type="ECO:0000256" key="3">
    <source>
        <dbReference type="ARBA" id="ARBA00022670"/>
    </source>
</evidence>
<evidence type="ECO:0000256" key="4">
    <source>
        <dbReference type="ARBA" id="ARBA00022801"/>
    </source>
</evidence>
<evidence type="ECO:0000256" key="6">
    <source>
        <dbReference type="ARBA" id="ARBA00023157"/>
    </source>
</evidence>
<dbReference type="PROSITE" id="PS00135">
    <property type="entry name" value="TRYPSIN_SER"/>
    <property type="match status" value="1"/>
</dbReference>
<dbReference type="PRINTS" id="PR00722">
    <property type="entry name" value="CHYMOTRYPSIN"/>
</dbReference>
<feature type="chain" id="PRO_5012768669" description="Peptidase S1 domain-containing protein" evidence="8">
    <location>
        <begin position="16"/>
        <end position="318"/>
    </location>
</feature>
<dbReference type="InterPro" id="IPR043504">
    <property type="entry name" value="Peptidase_S1_PA_chymotrypsin"/>
</dbReference>
<reference evidence="10" key="2">
    <citation type="submission" date="2016-04" db="UniProtKB">
        <authorList>
            <consortium name="EnsemblMetazoa"/>
        </authorList>
    </citation>
    <scope>IDENTIFICATION</scope>
</reference>
<reference evidence="11" key="1">
    <citation type="journal article" date="2011" name="PLoS Genet.">
        <title>The genome sequence of the leaf-cutter ant Atta cephalotes reveals insights into its obligate symbiotic lifestyle.</title>
        <authorList>
            <person name="Suen G."/>
            <person name="Teiling C."/>
            <person name="Li L."/>
            <person name="Holt C."/>
            <person name="Abouheif E."/>
            <person name="Bornberg-Bauer E."/>
            <person name="Bouffard P."/>
            <person name="Caldera E.J."/>
            <person name="Cash E."/>
            <person name="Cavanaugh A."/>
            <person name="Denas O."/>
            <person name="Elhaik E."/>
            <person name="Fave M.J."/>
            <person name="Gadau J."/>
            <person name="Gibson J.D."/>
            <person name="Graur D."/>
            <person name="Grubbs K.J."/>
            <person name="Hagen D.E."/>
            <person name="Harkins T.T."/>
            <person name="Helmkampf M."/>
            <person name="Hu H."/>
            <person name="Johnson B.R."/>
            <person name="Kim J."/>
            <person name="Marsh S.E."/>
            <person name="Moeller J.A."/>
            <person name="Munoz-Torres M.C."/>
            <person name="Murphy M.C."/>
            <person name="Naughton M.C."/>
            <person name="Nigam S."/>
            <person name="Overson R."/>
            <person name="Rajakumar R."/>
            <person name="Reese J.T."/>
            <person name="Scott J.J."/>
            <person name="Smith C.R."/>
            <person name="Tao S."/>
            <person name="Tsutsui N.D."/>
            <person name="Viljakainen L."/>
            <person name="Wissler L."/>
            <person name="Yandell M.D."/>
            <person name="Zimmer F."/>
            <person name="Taylor J."/>
            <person name="Slater S.C."/>
            <person name="Clifton S.W."/>
            <person name="Warren W.C."/>
            <person name="Elsik C.G."/>
            <person name="Smith C.D."/>
            <person name="Weinstock G.M."/>
            <person name="Gerardo N.M."/>
            <person name="Currie C.R."/>
        </authorList>
    </citation>
    <scope>NUCLEOTIDE SEQUENCE [LARGE SCALE GENOMIC DNA]</scope>
</reference>
<keyword evidence="2" id="KW-0964">Secreted</keyword>
<keyword evidence="5" id="KW-0720">Serine protease</keyword>
<evidence type="ECO:0000256" key="7">
    <source>
        <dbReference type="ARBA" id="ARBA00024195"/>
    </source>
</evidence>
<evidence type="ECO:0000259" key="9">
    <source>
        <dbReference type="PROSITE" id="PS50240"/>
    </source>
</evidence>
<dbReference type="PANTHER" id="PTHR24264:SF65">
    <property type="entry name" value="SRCR DOMAIN-CONTAINING PROTEIN"/>
    <property type="match status" value="1"/>
</dbReference>
<accession>A0A158P1L7</accession>
<dbReference type="EMBL" id="ADTU01006538">
    <property type="status" value="NOT_ANNOTATED_CDS"/>
    <property type="molecule type" value="Genomic_DNA"/>
</dbReference>
<dbReference type="CDD" id="cd00190">
    <property type="entry name" value="Tryp_SPc"/>
    <property type="match status" value="1"/>
</dbReference>
<sequence>MILFAVLVLIPYLCSISLVTDVETTSWESTVNEPAVRIVGGEITSIKNYPFSVCVRRAHFSHAHKPLNLSPLRRTSVPSPTLPRMRNMTTLTSMTWKGFLDGTWIAENPRYFYVIAGATYVYLPSWGSTQVELVDKTLPHAEFRFSDMRNDIGLFRLKRPLYRNAYVQYVTLPPMYLTDIFQKYTEDCVAIGWGRHIPYSKKGSGTYLRHVRIPLVPPDKCPMPNVHKEKQLCAGVLEGGRDACQGDSGGPLLCNGTQVGIVSWGEGCARPNKTGVYSRVDFYLQWLNETITQNGVAKYSFQNIIIVFAAYCLYTLSI</sequence>
<dbReference type="Proteomes" id="UP000005205">
    <property type="component" value="Unassembled WGS sequence"/>
</dbReference>
<dbReference type="InParanoid" id="A0A158P1L7"/>
<dbReference type="InterPro" id="IPR001254">
    <property type="entry name" value="Trypsin_dom"/>
</dbReference>
<organism evidence="10 11">
    <name type="scientific">Atta cephalotes</name>
    <name type="common">Leafcutter ant</name>
    <dbReference type="NCBI Taxonomy" id="12957"/>
    <lineage>
        <taxon>Eukaryota</taxon>
        <taxon>Metazoa</taxon>
        <taxon>Ecdysozoa</taxon>
        <taxon>Arthropoda</taxon>
        <taxon>Hexapoda</taxon>
        <taxon>Insecta</taxon>
        <taxon>Pterygota</taxon>
        <taxon>Neoptera</taxon>
        <taxon>Endopterygota</taxon>
        <taxon>Hymenoptera</taxon>
        <taxon>Apocrita</taxon>
        <taxon>Aculeata</taxon>
        <taxon>Formicoidea</taxon>
        <taxon>Formicidae</taxon>
        <taxon>Myrmicinae</taxon>
        <taxon>Atta</taxon>
    </lineage>
</organism>
<keyword evidence="8" id="KW-0732">Signal</keyword>
<keyword evidence="3" id="KW-0645">Protease</keyword>
<dbReference type="InterPro" id="IPR033116">
    <property type="entry name" value="TRYPSIN_SER"/>
</dbReference>
<dbReference type="InterPro" id="IPR009003">
    <property type="entry name" value="Peptidase_S1_PA"/>
</dbReference>
<evidence type="ECO:0000313" key="10">
    <source>
        <dbReference type="EnsemblMetazoa" id="XP_012063675.1"/>
    </source>
</evidence>
<dbReference type="AlphaFoldDB" id="A0A158P1L7"/>
<dbReference type="FunFam" id="2.40.10.10:FF:000002">
    <property type="entry name" value="Transmembrane protease serine"/>
    <property type="match status" value="1"/>
</dbReference>
<dbReference type="PROSITE" id="PS50240">
    <property type="entry name" value="TRYPSIN_DOM"/>
    <property type="match status" value="1"/>
</dbReference>
<keyword evidence="11" id="KW-1185">Reference proteome</keyword>
<gene>
    <name evidence="10" type="primary">105627002</name>
</gene>
<evidence type="ECO:0000256" key="1">
    <source>
        <dbReference type="ARBA" id="ARBA00004613"/>
    </source>
</evidence>
<keyword evidence="6" id="KW-1015">Disulfide bond</keyword>
<evidence type="ECO:0000256" key="5">
    <source>
        <dbReference type="ARBA" id="ARBA00022825"/>
    </source>
</evidence>
<keyword evidence="4" id="KW-0378">Hydrolase</keyword>
<protein>
    <recommendedName>
        <fullName evidence="9">Peptidase S1 domain-containing protein</fullName>
    </recommendedName>
</protein>
<feature type="signal peptide" evidence="8">
    <location>
        <begin position="1"/>
        <end position="15"/>
    </location>
</feature>
<feature type="domain" description="Peptidase S1" evidence="9">
    <location>
        <begin position="38"/>
        <end position="292"/>
    </location>
</feature>
<name>A0A158P1L7_ATTCE</name>
<evidence type="ECO:0000256" key="8">
    <source>
        <dbReference type="SAM" id="SignalP"/>
    </source>
</evidence>
<evidence type="ECO:0000256" key="2">
    <source>
        <dbReference type="ARBA" id="ARBA00022525"/>
    </source>
</evidence>
<proteinExistence type="inferred from homology"/>
<dbReference type="GO" id="GO:0005615">
    <property type="term" value="C:extracellular space"/>
    <property type="evidence" value="ECO:0007669"/>
    <property type="project" value="TreeGrafter"/>
</dbReference>
<comment type="subcellular location">
    <subcellularLocation>
        <location evidence="1">Secreted</location>
    </subcellularLocation>
</comment>
<dbReference type="OrthoDB" id="10002959at2759"/>
<dbReference type="SUPFAM" id="SSF50494">
    <property type="entry name" value="Trypsin-like serine proteases"/>
    <property type="match status" value="1"/>
</dbReference>
<dbReference type="GO" id="GO:0004252">
    <property type="term" value="F:serine-type endopeptidase activity"/>
    <property type="evidence" value="ECO:0007669"/>
    <property type="project" value="InterPro"/>
</dbReference>
<dbReference type="EnsemblMetazoa" id="XM_012208285.1">
    <property type="protein sequence ID" value="XP_012063675.1"/>
    <property type="gene ID" value="LOC105627002"/>
</dbReference>